<feature type="compositionally biased region" description="Basic and acidic residues" evidence="1">
    <location>
        <begin position="58"/>
        <end position="83"/>
    </location>
</feature>
<proteinExistence type="predicted"/>
<dbReference type="RefSeq" id="WP_191037251.1">
    <property type="nucleotide sequence ID" value="NZ_JACXAA010000001.1"/>
</dbReference>
<dbReference type="AlphaFoldDB" id="A0A927AXF3"/>
<feature type="compositionally biased region" description="Pro residues" evidence="1">
    <location>
        <begin position="156"/>
        <end position="197"/>
    </location>
</feature>
<dbReference type="EMBL" id="JACXAA010000001">
    <property type="protein sequence ID" value="MBD2751611.1"/>
    <property type="molecule type" value="Genomic_DNA"/>
</dbReference>
<sequence length="344" mass="36604">MENSNSSALSDGSQQADLVSNENAETKFGADQGETNMVKLVDGKLTPIGDTEDDVMDEQLRNRYSSDEERSLQGDQQRTKTYENSDSALQVGAEFDNKNIPEDPIAVADITGNPDAGATVNTGLPSEDETDEKTPTNSFGNWQFIGGGQPMGDMIPPTPGTPDPMQPVPGIPETPPTPPTPGPEIPDLPGTPRPAVPEIPDMPDTPKPAVPDIQNAAITYTASAQGVIPTNGPKPGDDVAPTRRENLEQGAKAKPGTEEGMEAQPDTGDSARPYDVNAKDPAENQPGERPEEAQEMETQPKEALDESTVKAQDMISGSDRSDQKSTDGLDRKYNDPEAARELAS</sequence>
<feature type="region of interest" description="Disordered" evidence="1">
    <location>
        <begin position="1"/>
        <end position="86"/>
    </location>
</feature>
<feature type="region of interest" description="Disordered" evidence="1">
    <location>
        <begin position="105"/>
        <end position="344"/>
    </location>
</feature>
<feature type="compositionally biased region" description="Basic and acidic residues" evidence="1">
    <location>
        <begin position="319"/>
        <end position="344"/>
    </location>
</feature>
<evidence type="ECO:0000256" key="1">
    <source>
        <dbReference type="SAM" id="MobiDB-lite"/>
    </source>
</evidence>
<dbReference type="Proteomes" id="UP000653797">
    <property type="component" value="Unassembled WGS sequence"/>
</dbReference>
<name>A0A927AXF3_9BACT</name>
<feature type="compositionally biased region" description="Basic and acidic residues" evidence="1">
    <location>
        <begin position="277"/>
        <end position="308"/>
    </location>
</feature>
<organism evidence="2 3">
    <name type="scientific">Spirosoma validum</name>
    <dbReference type="NCBI Taxonomy" id="2771355"/>
    <lineage>
        <taxon>Bacteria</taxon>
        <taxon>Pseudomonadati</taxon>
        <taxon>Bacteroidota</taxon>
        <taxon>Cytophagia</taxon>
        <taxon>Cytophagales</taxon>
        <taxon>Cytophagaceae</taxon>
        <taxon>Spirosoma</taxon>
    </lineage>
</organism>
<keyword evidence="3" id="KW-1185">Reference proteome</keyword>
<evidence type="ECO:0000313" key="3">
    <source>
        <dbReference type="Proteomes" id="UP000653797"/>
    </source>
</evidence>
<reference evidence="2" key="1">
    <citation type="submission" date="2020-09" db="EMBL/GenBank/DDBJ databases">
        <authorList>
            <person name="Kim M.K."/>
        </authorList>
    </citation>
    <scope>NUCLEOTIDE SEQUENCE</scope>
    <source>
        <strain evidence="2">BT704</strain>
    </source>
</reference>
<gene>
    <name evidence="2" type="ORF">IC230_01810</name>
</gene>
<comment type="caution">
    <text evidence="2">The sequence shown here is derived from an EMBL/GenBank/DDBJ whole genome shotgun (WGS) entry which is preliminary data.</text>
</comment>
<evidence type="ECO:0000313" key="2">
    <source>
        <dbReference type="EMBL" id="MBD2751611.1"/>
    </source>
</evidence>
<feature type="compositionally biased region" description="Polar residues" evidence="1">
    <location>
        <begin position="1"/>
        <end position="23"/>
    </location>
</feature>
<accession>A0A927AXF3</accession>
<feature type="compositionally biased region" description="Basic and acidic residues" evidence="1">
    <location>
        <begin position="235"/>
        <end position="247"/>
    </location>
</feature>
<protein>
    <submittedName>
        <fullName evidence="2">Uncharacterized protein</fullName>
    </submittedName>
</protein>